<reference evidence="4 5" key="1">
    <citation type="submission" date="2021-07" db="EMBL/GenBank/DDBJ databases">
        <title>Complete genome sequence of nontuberculous Mycobacterium sp. TY59.</title>
        <authorList>
            <person name="Fukushima K."/>
        </authorList>
    </citation>
    <scope>NUCLEOTIDE SEQUENCE [LARGE SCALE GENOMIC DNA]</scope>
    <source>
        <strain evidence="4 5">TY59</strain>
    </source>
</reference>
<feature type="domain" description="HNH nuclease" evidence="3">
    <location>
        <begin position="327"/>
        <end position="379"/>
    </location>
</feature>
<feature type="compositionally biased region" description="Basic and acidic residues" evidence="2">
    <location>
        <begin position="460"/>
        <end position="479"/>
    </location>
</feature>
<evidence type="ECO:0000256" key="2">
    <source>
        <dbReference type="SAM" id="MobiDB-lite"/>
    </source>
</evidence>
<comment type="similarity">
    <text evidence="1">Belongs to the Rv1128c/1148c/1588c/1702c/1945/3466 family.</text>
</comment>
<dbReference type="EMBL" id="AP024828">
    <property type="protein sequence ID" value="BCZ24781.1"/>
    <property type="molecule type" value="Genomic_DNA"/>
</dbReference>
<name>A0ABN6ILP2_9MYCO</name>
<feature type="region of interest" description="Disordered" evidence="2">
    <location>
        <begin position="447"/>
        <end position="497"/>
    </location>
</feature>
<evidence type="ECO:0000256" key="1">
    <source>
        <dbReference type="ARBA" id="ARBA00023450"/>
    </source>
</evidence>
<dbReference type="InterPro" id="IPR003870">
    <property type="entry name" value="DUF222"/>
</dbReference>
<dbReference type="Proteomes" id="UP000826012">
    <property type="component" value="Chromosome"/>
</dbReference>
<gene>
    <name evidence="4" type="ORF">MTY59_46360</name>
</gene>
<proteinExistence type="inferred from homology"/>
<organism evidence="4 5">
    <name type="scientific">Mycobacterium senriense</name>
    <dbReference type="NCBI Taxonomy" id="2775496"/>
    <lineage>
        <taxon>Bacteria</taxon>
        <taxon>Bacillati</taxon>
        <taxon>Actinomycetota</taxon>
        <taxon>Actinomycetes</taxon>
        <taxon>Mycobacteriales</taxon>
        <taxon>Mycobacteriaceae</taxon>
        <taxon>Mycobacterium</taxon>
        <taxon>Mycobacterium avium complex (MAC)</taxon>
    </lineage>
</organism>
<dbReference type="InterPro" id="IPR003615">
    <property type="entry name" value="HNH_nuc"/>
</dbReference>
<evidence type="ECO:0000313" key="4">
    <source>
        <dbReference type="EMBL" id="BCZ24781.1"/>
    </source>
</evidence>
<accession>A0ABN6ILP2</accession>
<evidence type="ECO:0000313" key="5">
    <source>
        <dbReference type="Proteomes" id="UP000826012"/>
    </source>
</evidence>
<dbReference type="CDD" id="cd00085">
    <property type="entry name" value="HNHc"/>
    <property type="match status" value="1"/>
</dbReference>
<sequence>MSDPGGMIERMFEWWLASRETPESAVLLDRVREAGRAEARAAAERLVAAGELLVLRCRESGERADWSADAWEVVAAQVGAALGCSVAMGHSYLRYAMAMRDRLPEVGAAFRAGQIDYRSFQTIVFRTDLITDAEVLDRVDAQVAALVSRRPSLTRGGLAAAVDRVVAWVDADAVRRAKDALGDRYVDVLANESGMAYVTGSVVGADGRALDRRLDALAATVCDADPRTRTQRRADALGALAAGDQRLVCGCGRADCAAAAPAPRSSVVIHVVAEQASVDGKVSRPGVLPGVEGLIPAEVIAELARSARLVPVIAPGGAEDHYTPSATLADFVRCRDLTCRAPGCDRPATDCDLDHTIPYAEGGPTHASNLKALCRQHHLMKTFWGWRDRQLQDGTVIWTLPDQHTFVTTPGSALLFPQLCVPTGDIPAPTPPRPDRCAERTAMMPRRTRTRAQNRAARIATERKHNREARQLKRRERETAYLGPAPPAGDGDDPPPF</sequence>
<dbReference type="Pfam" id="PF02720">
    <property type="entry name" value="DUF222"/>
    <property type="match status" value="1"/>
</dbReference>
<dbReference type="SMART" id="SM00507">
    <property type="entry name" value="HNHc"/>
    <property type="match status" value="1"/>
</dbReference>
<dbReference type="InterPro" id="IPR002711">
    <property type="entry name" value="HNH"/>
</dbReference>
<dbReference type="Gene3D" id="1.10.30.50">
    <property type="match status" value="1"/>
</dbReference>
<keyword evidence="5" id="KW-1185">Reference proteome</keyword>
<protein>
    <recommendedName>
        <fullName evidence="3">HNH nuclease domain-containing protein</fullName>
    </recommendedName>
</protein>
<dbReference type="Pfam" id="PF01844">
    <property type="entry name" value="HNH"/>
    <property type="match status" value="1"/>
</dbReference>
<evidence type="ECO:0000259" key="3">
    <source>
        <dbReference type="SMART" id="SM00507"/>
    </source>
</evidence>